<comment type="caution">
    <text evidence="1">The sequence shown here is derived from an EMBL/GenBank/DDBJ whole genome shotgun (WGS) entry which is preliminary data.</text>
</comment>
<name>A0A4Y2HGH4_ARAVE</name>
<keyword evidence="2" id="KW-1185">Reference proteome</keyword>
<reference evidence="1 2" key="1">
    <citation type="journal article" date="2019" name="Sci. Rep.">
        <title>Orb-weaving spider Araneus ventricosus genome elucidates the spidroin gene catalogue.</title>
        <authorList>
            <person name="Kono N."/>
            <person name="Nakamura H."/>
            <person name="Ohtoshi R."/>
            <person name="Moran D.A.P."/>
            <person name="Shinohara A."/>
            <person name="Yoshida Y."/>
            <person name="Fujiwara M."/>
            <person name="Mori M."/>
            <person name="Tomita M."/>
            <person name="Arakawa K."/>
        </authorList>
    </citation>
    <scope>NUCLEOTIDE SEQUENCE [LARGE SCALE GENOMIC DNA]</scope>
</reference>
<organism evidence="1 2">
    <name type="scientific">Araneus ventricosus</name>
    <name type="common">Orbweaver spider</name>
    <name type="synonym">Epeira ventricosa</name>
    <dbReference type="NCBI Taxonomy" id="182803"/>
    <lineage>
        <taxon>Eukaryota</taxon>
        <taxon>Metazoa</taxon>
        <taxon>Ecdysozoa</taxon>
        <taxon>Arthropoda</taxon>
        <taxon>Chelicerata</taxon>
        <taxon>Arachnida</taxon>
        <taxon>Araneae</taxon>
        <taxon>Araneomorphae</taxon>
        <taxon>Entelegynae</taxon>
        <taxon>Araneoidea</taxon>
        <taxon>Araneidae</taxon>
        <taxon>Araneus</taxon>
    </lineage>
</organism>
<dbReference type="Proteomes" id="UP000499080">
    <property type="component" value="Unassembled WGS sequence"/>
</dbReference>
<proteinExistence type="predicted"/>
<protein>
    <submittedName>
        <fullName evidence="1">Uncharacterized protein</fullName>
    </submittedName>
</protein>
<gene>
    <name evidence="1" type="ORF">AVEN_166681_1</name>
</gene>
<accession>A0A4Y2HGH4</accession>
<evidence type="ECO:0000313" key="1">
    <source>
        <dbReference type="EMBL" id="GBM64438.1"/>
    </source>
</evidence>
<sequence length="91" mass="10589">MYYSYNRQLKYLPKSTVAKTRRKKSTLKRRRLQLISHKMDDVIKSSVLTGEGHSQADDENNHLCDWLKVERHSRGKPAHNPAFLLAECHVG</sequence>
<dbReference type="AlphaFoldDB" id="A0A4Y2HGH4"/>
<evidence type="ECO:0000313" key="2">
    <source>
        <dbReference type="Proteomes" id="UP000499080"/>
    </source>
</evidence>
<dbReference type="EMBL" id="BGPR01001929">
    <property type="protein sequence ID" value="GBM64438.1"/>
    <property type="molecule type" value="Genomic_DNA"/>
</dbReference>